<feature type="transmembrane region" description="Helical" evidence="1">
    <location>
        <begin position="36"/>
        <end position="60"/>
    </location>
</feature>
<dbReference type="EMBL" id="JADNRY010000010">
    <property type="protein sequence ID" value="KAF9075299.1"/>
    <property type="molecule type" value="Genomic_DNA"/>
</dbReference>
<dbReference type="Proteomes" id="UP000772434">
    <property type="component" value="Unassembled WGS sequence"/>
</dbReference>
<protein>
    <submittedName>
        <fullName evidence="2">Uncharacterized protein</fullName>
    </submittedName>
</protein>
<keyword evidence="1" id="KW-0812">Transmembrane</keyword>
<evidence type="ECO:0000256" key="1">
    <source>
        <dbReference type="SAM" id="Phobius"/>
    </source>
</evidence>
<keyword evidence="1" id="KW-1133">Transmembrane helix</keyword>
<gene>
    <name evidence="2" type="ORF">BDP27DRAFT_42557</name>
</gene>
<keyword evidence="1" id="KW-0472">Membrane</keyword>
<keyword evidence="3" id="KW-1185">Reference proteome</keyword>
<dbReference type="AlphaFoldDB" id="A0A9P5PZ70"/>
<name>A0A9P5PZ70_9AGAR</name>
<accession>A0A9P5PZ70</accession>
<sequence length="116" mass="13898">MRDERMKLSKRWYREMQMSLKERSIETQGRNEINCILFYCSVTYLYLSYLALVWSDFYFILISFSSEPSSFPSLVRSPSSYLLSIIIFCSFSFRTFVRDIDVSISYIHKLLLPLRI</sequence>
<comment type="caution">
    <text evidence="2">The sequence shown here is derived from an EMBL/GenBank/DDBJ whole genome shotgun (WGS) entry which is preliminary data.</text>
</comment>
<organism evidence="2 3">
    <name type="scientific">Rhodocollybia butyracea</name>
    <dbReference type="NCBI Taxonomy" id="206335"/>
    <lineage>
        <taxon>Eukaryota</taxon>
        <taxon>Fungi</taxon>
        <taxon>Dikarya</taxon>
        <taxon>Basidiomycota</taxon>
        <taxon>Agaricomycotina</taxon>
        <taxon>Agaricomycetes</taxon>
        <taxon>Agaricomycetidae</taxon>
        <taxon>Agaricales</taxon>
        <taxon>Marasmiineae</taxon>
        <taxon>Omphalotaceae</taxon>
        <taxon>Rhodocollybia</taxon>
    </lineage>
</organism>
<feature type="transmembrane region" description="Helical" evidence="1">
    <location>
        <begin position="80"/>
        <end position="97"/>
    </location>
</feature>
<reference evidence="2" key="1">
    <citation type="submission" date="2020-11" db="EMBL/GenBank/DDBJ databases">
        <authorList>
            <consortium name="DOE Joint Genome Institute"/>
            <person name="Ahrendt S."/>
            <person name="Riley R."/>
            <person name="Andreopoulos W."/>
            <person name="Labutti K."/>
            <person name="Pangilinan J."/>
            <person name="Ruiz-Duenas F.J."/>
            <person name="Barrasa J.M."/>
            <person name="Sanchez-Garcia M."/>
            <person name="Camarero S."/>
            <person name="Miyauchi S."/>
            <person name="Serrano A."/>
            <person name="Linde D."/>
            <person name="Babiker R."/>
            <person name="Drula E."/>
            <person name="Ayuso-Fernandez I."/>
            <person name="Pacheco R."/>
            <person name="Padilla G."/>
            <person name="Ferreira P."/>
            <person name="Barriuso J."/>
            <person name="Kellner H."/>
            <person name="Castanera R."/>
            <person name="Alfaro M."/>
            <person name="Ramirez L."/>
            <person name="Pisabarro A.G."/>
            <person name="Kuo A."/>
            <person name="Tritt A."/>
            <person name="Lipzen A."/>
            <person name="He G."/>
            <person name="Yan M."/>
            <person name="Ng V."/>
            <person name="Cullen D."/>
            <person name="Martin F."/>
            <person name="Rosso M.-N."/>
            <person name="Henrissat B."/>
            <person name="Hibbett D."/>
            <person name="Martinez A.T."/>
            <person name="Grigoriev I.V."/>
        </authorList>
    </citation>
    <scope>NUCLEOTIDE SEQUENCE</scope>
    <source>
        <strain evidence="2">AH 40177</strain>
    </source>
</reference>
<evidence type="ECO:0000313" key="2">
    <source>
        <dbReference type="EMBL" id="KAF9075299.1"/>
    </source>
</evidence>
<evidence type="ECO:0000313" key="3">
    <source>
        <dbReference type="Proteomes" id="UP000772434"/>
    </source>
</evidence>
<proteinExistence type="predicted"/>